<keyword evidence="1" id="KW-0472">Membrane</keyword>
<keyword evidence="1" id="KW-0812">Transmembrane</keyword>
<dbReference type="Pfam" id="PF13231">
    <property type="entry name" value="PMT_2"/>
    <property type="match status" value="1"/>
</dbReference>
<feature type="domain" description="Glycosyltransferase RgtA/B/C/D-like" evidence="2">
    <location>
        <begin position="90"/>
        <end position="230"/>
    </location>
</feature>
<feature type="transmembrane region" description="Helical" evidence="1">
    <location>
        <begin position="286"/>
        <end position="303"/>
    </location>
</feature>
<feature type="transmembrane region" description="Helical" evidence="1">
    <location>
        <begin position="213"/>
        <end position="232"/>
    </location>
</feature>
<feature type="transmembrane region" description="Helical" evidence="1">
    <location>
        <begin position="98"/>
        <end position="117"/>
    </location>
</feature>
<evidence type="ECO:0000313" key="3">
    <source>
        <dbReference type="EMBL" id="OIP86776.1"/>
    </source>
</evidence>
<evidence type="ECO:0000313" key="4">
    <source>
        <dbReference type="Proteomes" id="UP000183758"/>
    </source>
</evidence>
<evidence type="ECO:0000259" key="2">
    <source>
        <dbReference type="Pfam" id="PF13231"/>
    </source>
</evidence>
<sequence length="519" mass="60279">MVKNKENNILSINLIVKILSLIVFLISLFFASWFALHGDIIFHTDIARDFLLLEDVVKYKPITLIGPRSGGIPGVFHGPAWTYLNLPAFIIGAGNPAVVGWFWVVLFVLSCYAVYFVGKKVFSPEVGYIGAALTGVGLAFSVSSFFNPVGAVILAPLFIYTFYQYWLSQKNKYLLWTVLVLGLMIQFQMAFAVPILVLFIPLVLFLIIKNRKFVHILSLLIILIPLSTFILFDLKHQFLQTKSVMNYTTGKENTGKVDKKLDDIIRTRIRSTYTDGVGFVTKNNNWMLYLLVIPLFYSLVVSFKNKKLYNKRLFLLLILYFYFGYWIMTIGYRGMMWGYYYWPFLGLVALTLASTYDFIDKRLFIIIFIIFSFYNIRYDYLGFFKPESYFGGDGGSWKFNYLGAKRIYEDAGKEFGYYIFTDDQFGYSNRYAMNFTQQQFKNKIAFPYTKKKITYLLISPSGNPTISDDWWKAEKVKIKAKPVQVWRYKSGFRIEKYELSGDDLNIPSDENLIHTLIFR</sequence>
<dbReference type="AlphaFoldDB" id="A0A1J5I6E2"/>
<feature type="transmembrane region" description="Helical" evidence="1">
    <location>
        <begin position="173"/>
        <end position="206"/>
    </location>
</feature>
<name>A0A1J5I6E2_9BACT</name>
<protein>
    <recommendedName>
        <fullName evidence="2">Glycosyltransferase RgtA/B/C/D-like domain-containing protein</fullName>
    </recommendedName>
</protein>
<dbReference type="InterPro" id="IPR038731">
    <property type="entry name" value="RgtA/B/C-like"/>
</dbReference>
<feature type="transmembrane region" description="Helical" evidence="1">
    <location>
        <begin position="129"/>
        <end position="161"/>
    </location>
</feature>
<feature type="transmembrane region" description="Helical" evidence="1">
    <location>
        <begin position="12"/>
        <end position="36"/>
    </location>
</feature>
<dbReference type="EMBL" id="MNZM01000002">
    <property type="protein sequence ID" value="OIP86776.1"/>
    <property type="molecule type" value="Genomic_DNA"/>
</dbReference>
<feature type="transmembrane region" description="Helical" evidence="1">
    <location>
        <begin position="363"/>
        <end position="380"/>
    </location>
</feature>
<feature type="transmembrane region" description="Helical" evidence="1">
    <location>
        <begin position="315"/>
        <end position="333"/>
    </location>
</feature>
<proteinExistence type="predicted"/>
<accession>A0A1J5I6E2</accession>
<organism evidence="3 4">
    <name type="scientific">Candidatus Roizmanbacteria bacterium CG2_30_33_16</name>
    <dbReference type="NCBI Taxonomy" id="1805340"/>
    <lineage>
        <taxon>Bacteria</taxon>
        <taxon>Candidatus Roizmaniibacteriota</taxon>
    </lineage>
</organism>
<comment type="caution">
    <text evidence="3">The sequence shown here is derived from an EMBL/GenBank/DDBJ whole genome shotgun (WGS) entry which is preliminary data.</text>
</comment>
<feature type="transmembrane region" description="Helical" evidence="1">
    <location>
        <begin position="339"/>
        <end position="356"/>
    </location>
</feature>
<keyword evidence="1" id="KW-1133">Transmembrane helix</keyword>
<reference evidence="3 4" key="1">
    <citation type="journal article" date="2016" name="Environ. Microbiol.">
        <title>Genomic resolution of a cold subsurface aquifer community provides metabolic insights for novel microbes adapted to high CO concentrations.</title>
        <authorList>
            <person name="Probst A.J."/>
            <person name="Castelle C.J."/>
            <person name="Singh A."/>
            <person name="Brown C.T."/>
            <person name="Anantharaman K."/>
            <person name="Sharon I."/>
            <person name="Hug L.A."/>
            <person name="Burstein D."/>
            <person name="Emerson J.B."/>
            <person name="Thomas B.C."/>
            <person name="Banfield J.F."/>
        </authorList>
    </citation>
    <scope>NUCLEOTIDE SEQUENCE [LARGE SCALE GENOMIC DNA]</scope>
    <source>
        <strain evidence="3">CG2_30_33_16</strain>
    </source>
</reference>
<gene>
    <name evidence="3" type="ORF">AUK04_00160</name>
</gene>
<evidence type="ECO:0000256" key="1">
    <source>
        <dbReference type="SAM" id="Phobius"/>
    </source>
</evidence>
<dbReference type="Proteomes" id="UP000183758">
    <property type="component" value="Unassembled WGS sequence"/>
</dbReference>